<protein>
    <submittedName>
        <fullName evidence="1">Crosslink repair DNA glycosylase YcaQ family protein</fullName>
    </submittedName>
</protein>
<dbReference type="Proteomes" id="UP001219862">
    <property type="component" value="Unassembled WGS sequence"/>
</dbReference>
<organism evidence="1 2">
    <name type="scientific">Roseateles koreensis</name>
    <dbReference type="NCBI Taxonomy" id="2987526"/>
    <lineage>
        <taxon>Bacteria</taxon>
        <taxon>Pseudomonadati</taxon>
        <taxon>Pseudomonadota</taxon>
        <taxon>Betaproteobacteria</taxon>
        <taxon>Burkholderiales</taxon>
        <taxon>Sphaerotilaceae</taxon>
        <taxon>Roseateles</taxon>
    </lineage>
</organism>
<gene>
    <name evidence="1" type="ORF">PRZ01_05445</name>
</gene>
<dbReference type="PANTHER" id="PTHR30528">
    <property type="entry name" value="CYTOPLASMIC PROTEIN"/>
    <property type="match status" value="1"/>
</dbReference>
<proteinExistence type="predicted"/>
<dbReference type="InterPro" id="IPR009351">
    <property type="entry name" value="AlkZ-like"/>
</dbReference>
<reference evidence="1 2" key="1">
    <citation type="submission" date="2022-10" db="EMBL/GenBank/DDBJ databases">
        <title>paucibacter sp. hw8 Genome sequencing.</title>
        <authorList>
            <person name="Park S."/>
        </authorList>
    </citation>
    <scope>NUCLEOTIDE SEQUENCE [LARGE SCALE GENOMIC DNA]</scope>
    <source>
        <strain evidence="2">hw8</strain>
    </source>
</reference>
<dbReference type="EMBL" id="JAQQXS010000004">
    <property type="protein sequence ID" value="MDC8784629.1"/>
    <property type="molecule type" value="Genomic_DNA"/>
</dbReference>
<accession>A0ABT5KP07</accession>
<keyword evidence="2" id="KW-1185">Reference proteome</keyword>
<sequence length="366" mass="42000">MAKSSPDLASLRRYAIARSLFKPTHLPGAIRRLGFVQADPMRAPARAQDLILTWRVKNYRAGDLEQRYPQLDIEEDCFVNYGFLPRESLALMHPRTPKRTWDAKTRQRADELLAWVQTQPQPVHPRQVQQVFDHGQVRRYWGGQTNAVTHLLDGMHYRGMLRVARRDKGTRVYAATAHPEADDSPAARQQRATALLDQVIHLYAPLPARTLGQLVSLLAYGAPHLRAEVRAALAHARQRYGHALIEGQTWFWPAGESPASRSHRPDTQLRLLAPFDPVVWDRRRFEMFWGWTYKFEAYTPASQRKMGHYALPMLWGEDMLGWANLRVVEGRLEHELGFAKPPPQGPQFEIALQQCLAHMSEFLGLD</sequence>
<evidence type="ECO:0000313" key="2">
    <source>
        <dbReference type="Proteomes" id="UP001219862"/>
    </source>
</evidence>
<dbReference type="Pfam" id="PF06224">
    <property type="entry name" value="AlkZ-like"/>
    <property type="match status" value="1"/>
</dbReference>
<dbReference type="RefSeq" id="WP_273595749.1">
    <property type="nucleotide sequence ID" value="NZ_JAQQXS010000004.1"/>
</dbReference>
<comment type="caution">
    <text evidence="1">The sequence shown here is derived from an EMBL/GenBank/DDBJ whole genome shotgun (WGS) entry which is preliminary data.</text>
</comment>
<evidence type="ECO:0000313" key="1">
    <source>
        <dbReference type="EMBL" id="MDC8784629.1"/>
    </source>
</evidence>
<dbReference type="PANTHER" id="PTHR30528:SF0">
    <property type="entry name" value="CYTOPLASMIC PROTEIN"/>
    <property type="match status" value="1"/>
</dbReference>
<name>A0ABT5KP07_9BURK</name>